<proteinExistence type="predicted"/>
<dbReference type="RefSeq" id="WP_136879045.1">
    <property type="nucleotide sequence ID" value="NZ_SWDX01000001.1"/>
</dbReference>
<dbReference type="InterPro" id="IPR017853">
    <property type="entry name" value="GH"/>
</dbReference>
<dbReference type="InterPro" id="IPR014718">
    <property type="entry name" value="GH-type_carb-bd"/>
</dbReference>
<evidence type="ECO:0000313" key="10">
    <source>
        <dbReference type="Proteomes" id="UP000309594"/>
    </source>
</evidence>
<dbReference type="InterPro" id="IPR029486">
    <property type="entry name" value="GH97_N"/>
</dbReference>
<evidence type="ECO:0000259" key="7">
    <source>
        <dbReference type="Pfam" id="PF14508"/>
    </source>
</evidence>
<evidence type="ECO:0000256" key="4">
    <source>
        <dbReference type="ARBA" id="ARBA00022837"/>
    </source>
</evidence>
<evidence type="ECO:0000256" key="1">
    <source>
        <dbReference type="ARBA" id="ARBA00001913"/>
    </source>
</evidence>
<dbReference type="Pfam" id="PF14509">
    <property type="entry name" value="GH97_C"/>
    <property type="match status" value="1"/>
</dbReference>
<dbReference type="Gene3D" id="3.20.20.70">
    <property type="entry name" value="Aldolase class I"/>
    <property type="match status" value="1"/>
</dbReference>
<dbReference type="InterPro" id="IPR013785">
    <property type="entry name" value="Aldolase_TIM"/>
</dbReference>
<comment type="caution">
    <text evidence="9">The sequence shown here is derived from an EMBL/GenBank/DDBJ whole genome shotgun (WGS) entry which is preliminary data.</text>
</comment>
<keyword evidence="5" id="KW-0326">Glycosidase</keyword>
<dbReference type="InterPro" id="IPR029483">
    <property type="entry name" value="GH97_C"/>
</dbReference>
<dbReference type="GO" id="GO:0030246">
    <property type="term" value="F:carbohydrate binding"/>
    <property type="evidence" value="ECO:0007669"/>
    <property type="project" value="InterPro"/>
</dbReference>
<dbReference type="Gene3D" id="2.60.40.1180">
    <property type="entry name" value="Golgi alpha-mannosidase II"/>
    <property type="match status" value="1"/>
</dbReference>
<dbReference type="Gene3D" id="2.70.98.10">
    <property type="match status" value="1"/>
</dbReference>
<evidence type="ECO:0000256" key="3">
    <source>
        <dbReference type="ARBA" id="ARBA00022801"/>
    </source>
</evidence>
<evidence type="ECO:0000313" key="9">
    <source>
        <dbReference type="EMBL" id="TKC65580.1"/>
    </source>
</evidence>
<dbReference type="PANTHER" id="PTHR35803">
    <property type="entry name" value="GLUCAN 1,4-ALPHA-GLUCOSIDASE SUSB-RELATED"/>
    <property type="match status" value="1"/>
</dbReference>
<evidence type="ECO:0000259" key="6">
    <source>
        <dbReference type="Pfam" id="PF10566"/>
    </source>
</evidence>
<protein>
    <submittedName>
        <fullName evidence="9">Glycoside hydrolase family 97 protein</fullName>
    </submittedName>
</protein>
<evidence type="ECO:0000259" key="8">
    <source>
        <dbReference type="Pfam" id="PF14509"/>
    </source>
</evidence>
<dbReference type="Pfam" id="PF10566">
    <property type="entry name" value="Glyco_hydro_97"/>
    <property type="match status" value="1"/>
</dbReference>
<accession>A0A4U1GQV1</accession>
<sequence length="620" mass="70126">MKRAALFLKFFLIILTTNTFALTRGINLPMRSPSGNISAELFPKDGRLFYSIKADGKPVIDQSEMGIVIDGVAYGTKITSLNGLKKGTIYSKSGDKRKGYNFYSFSVFEASRSYTIEFRLSNEGAAFRYIFTGTADQRVMKELTCFRLPESRVWFFERKNSWKLKSYAGLWIQTPIDSLPIISNQGPVQGKPLLFELPGKKYAMLTEAALYNYSGMRFKALGNRTLQADFTETGGFSVSGDITTPWRVLLYASNLNDLVNNTMINDLNPEPDPHLYADTKYIKPGRSVWSWITRTANYMEPEEEMKFITAAAELNFEYTLLDEGWETKWADKWTQLRDICTFAGTKNVGVWVWKNSKGLRDATTRDRFLDSVKNTGAVGIKTDFMDSEAKELVDFEIGFLKACAKRKLMVNFHGCHPPTGESKTYPNEMTREGIRGMELNIMNEPIPAWHNAALPFTRLVLGHGDYTPGLFYNKANTTNTHQLALFYLLNSPFQCLAENPIKLLADDKFKPIIPLLKTLPVTWDETIVLPGSSIAEVAAFAKRKGDKWYIVAINGTTEKKEINLKPYFLTKSKKYKETTITDARVGDGFLKTESTISRIDFKKIVIGPNAGVVIEIRPFK</sequence>
<dbReference type="GO" id="GO:0016798">
    <property type="term" value="F:hydrolase activity, acting on glycosyl bonds"/>
    <property type="evidence" value="ECO:0007669"/>
    <property type="project" value="UniProtKB-KW"/>
</dbReference>
<dbReference type="SUPFAM" id="SSF51445">
    <property type="entry name" value="(Trans)glycosidases"/>
    <property type="match status" value="1"/>
</dbReference>
<comment type="subunit">
    <text evidence="2">Monomer.</text>
</comment>
<reference evidence="9 10" key="1">
    <citation type="submission" date="2019-04" db="EMBL/GenBank/DDBJ databases">
        <title>Pedobacter sp. RP-1-16 sp. nov., isolated from Arctic soil.</title>
        <authorList>
            <person name="Dahal R.H."/>
            <person name="Kim D.-U."/>
        </authorList>
    </citation>
    <scope>NUCLEOTIDE SEQUENCE [LARGE SCALE GENOMIC DNA]</scope>
    <source>
        <strain evidence="9 10">RP-1-16</strain>
    </source>
</reference>
<dbReference type="AlphaFoldDB" id="A0A4U1GQV1"/>
<dbReference type="Proteomes" id="UP000309594">
    <property type="component" value="Unassembled WGS sequence"/>
</dbReference>
<dbReference type="EMBL" id="SWDX01000001">
    <property type="protein sequence ID" value="TKC65580.1"/>
    <property type="molecule type" value="Genomic_DNA"/>
</dbReference>
<feature type="domain" description="Glycosyl-hydrolase 97 N-terminal" evidence="7">
    <location>
        <begin position="31"/>
        <end position="268"/>
    </location>
</feature>
<organism evidence="9 10">
    <name type="scientific">Pedobacter hiemivivus</name>
    <dbReference type="NCBI Taxonomy" id="2530454"/>
    <lineage>
        <taxon>Bacteria</taxon>
        <taxon>Pseudomonadati</taxon>
        <taxon>Bacteroidota</taxon>
        <taxon>Sphingobacteriia</taxon>
        <taxon>Sphingobacteriales</taxon>
        <taxon>Sphingobacteriaceae</taxon>
        <taxon>Pedobacter</taxon>
    </lineage>
</organism>
<evidence type="ECO:0000256" key="5">
    <source>
        <dbReference type="ARBA" id="ARBA00023295"/>
    </source>
</evidence>
<dbReference type="PANTHER" id="PTHR35803:SF2">
    <property type="entry name" value="RETAINING ALPHA-GALACTOSIDASE"/>
    <property type="match status" value="1"/>
</dbReference>
<name>A0A4U1GQV1_9SPHI</name>
<dbReference type="InterPro" id="IPR013780">
    <property type="entry name" value="Glyco_hydro_b"/>
</dbReference>
<keyword evidence="4" id="KW-0106">Calcium</keyword>
<comment type="cofactor">
    <cofactor evidence="1">
        <name>Ca(2+)</name>
        <dbReference type="ChEBI" id="CHEBI:29108"/>
    </cofactor>
</comment>
<dbReference type="InterPro" id="IPR052720">
    <property type="entry name" value="Glycosyl_hydrolase_97"/>
</dbReference>
<keyword evidence="3 9" id="KW-0378">Hydrolase</keyword>
<dbReference type="Pfam" id="PF14508">
    <property type="entry name" value="GH97_N"/>
    <property type="match status" value="1"/>
</dbReference>
<feature type="domain" description="Glycosyl-hydrolase 97 catalytic" evidence="6">
    <location>
        <begin position="298"/>
        <end position="434"/>
    </location>
</feature>
<gene>
    <name evidence="9" type="ORF">FBD94_03285</name>
</gene>
<dbReference type="InterPro" id="IPR019563">
    <property type="entry name" value="GH97_catalytic"/>
</dbReference>
<evidence type="ECO:0000256" key="2">
    <source>
        <dbReference type="ARBA" id="ARBA00011245"/>
    </source>
</evidence>
<feature type="domain" description="Glycosyl-hydrolase 97 C-terminal oligomerisation" evidence="8">
    <location>
        <begin position="522"/>
        <end position="616"/>
    </location>
</feature>